<comment type="similarity">
    <text evidence="1">Belongs to the short-chain dehydrogenases/reductases (SDR) family.</text>
</comment>
<dbReference type="FunFam" id="3.40.50.720:FF:000084">
    <property type="entry name" value="Short-chain dehydrogenase reductase"/>
    <property type="match status" value="1"/>
</dbReference>
<dbReference type="PANTHER" id="PTHR43639">
    <property type="entry name" value="OXIDOREDUCTASE, SHORT-CHAIN DEHYDROGENASE/REDUCTASE FAMILY (AFU_ORTHOLOGUE AFUA_5G02870)"/>
    <property type="match status" value="1"/>
</dbReference>
<dbReference type="Gene3D" id="3.40.50.720">
    <property type="entry name" value="NAD(P)-binding Rossmann-like Domain"/>
    <property type="match status" value="1"/>
</dbReference>
<dbReference type="AlphaFoldDB" id="Q2SZR0"/>
<dbReference type="HOGENOM" id="CLU_010194_1_3_4"/>
<dbReference type="InterPro" id="IPR020904">
    <property type="entry name" value="Sc_DH/Rdtase_CS"/>
</dbReference>
<dbReference type="EMBL" id="CP000086">
    <property type="protein sequence ID" value="ABC36481.1"/>
    <property type="molecule type" value="Genomic_DNA"/>
</dbReference>
<evidence type="ECO:0000313" key="4">
    <source>
        <dbReference type="Proteomes" id="UP000001930"/>
    </source>
</evidence>
<sequence>MPPGSRSKLMTNPPAKAVLITGASRGIGRATALLAAAHGWSVGINYARDAAAAEATADAVRAAGAQACIVRGDVANETDVIAMFDAVQSAFGRLDALVNNAGIVAPSLPLADMDVARLKRVFDTNVLGAYLCAREAARRLSTDRGGMGGAIANVSSIAARLGSPNEYVDYAGSKGAVDTLTLGLAKELGPRGVRVNAVRPGLIATEIHASGGQPGRAERLGAQTPLGRAGEADEVAEAIVWLLSDAASYVTGALLDVGGGR</sequence>
<dbReference type="PROSITE" id="PS00061">
    <property type="entry name" value="ADH_SHORT"/>
    <property type="match status" value="1"/>
</dbReference>
<evidence type="ECO:0000313" key="3">
    <source>
        <dbReference type="EMBL" id="ABC36481.1"/>
    </source>
</evidence>
<dbReference type="GO" id="GO:0016491">
    <property type="term" value="F:oxidoreductase activity"/>
    <property type="evidence" value="ECO:0007669"/>
    <property type="project" value="UniProtKB-KW"/>
</dbReference>
<proteinExistence type="inferred from homology"/>
<dbReference type="KEGG" id="bte:BTH_I1035"/>
<dbReference type="Pfam" id="PF13561">
    <property type="entry name" value="adh_short_C2"/>
    <property type="match status" value="1"/>
</dbReference>
<evidence type="ECO:0000256" key="2">
    <source>
        <dbReference type="ARBA" id="ARBA00023002"/>
    </source>
</evidence>
<reference evidence="3 4" key="1">
    <citation type="journal article" date="2005" name="BMC Genomics">
        <title>Bacterial genome adaptation to niches: divergence of the potential virulence genes in three Burkholderia species of different survival strategies.</title>
        <authorList>
            <person name="Kim H.S."/>
            <person name="Schell M.A."/>
            <person name="Yu Y."/>
            <person name="Ulrich R.L."/>
            <person name="Sarria S.H."/>
            <person name="Nierman W.C."/>
            <person name="DeShazer D."/>
        </authorList>
    </citation>
    <scope>NUCLEOTIDE SEQUENCE [LARGE SCALE GENOMIC DNA]</scope>
    <source>
        <strain evidence="4">ATCC 700388 / DSM 13276 / CCUG 48851 / CIP 106301 / E264</strain>
    </source>
</reference>
<dbReference type="InterPro" id="IPR002347">
    <property type="entry name" value="SDR_fam"/>
</dbReference>
<dbReference type="PRINTS" id="PR00080">
    <property type="entry name" value="SDRFAMILY"/>
</dbReference>
<gene>
    <name evidence="3" type="ordered locus">BTH_I1035</name>
</gene>
<keyword evidence="4" id="KW-1185">Reference proteome</keyword>
<accession>Q2SZR0</accession>
<dbReference type="InterPro" id="IPR036291">
    <property type="entry name" value="NAD(P)-bd_dom_sf"/>
</dbReference>
<evidence type="ECO:0000256" key="1">
    <source>
        <dbReference type="ARBA" id="ARBA00006484"/>
    </source>
</evidence>
<name>Q2SZR0_BURTA</name>
<dbReference type="SUPFAM" id="SSF51735">
    <property type="entry name" value="NAD(P)-binding Rossmann-fold domains"/>
    <property type="match status" value="1"/>
</dbReference>
<dbReference type="PRINTS" id="PR00081">
    <property type="entry name" value="GDHRDH"/>
</dbReference>
<protein>
    <submittedName>
        <fullName evidence="3">Glucose 1-dehydrogenase</fullName>
    </submittedName>
</protein>
<keyword evidence="2" id="KW-0560">Oxidoreductase</keyword>
<organism evidence="3 4">
    <name type="scientific">Burkholderia thailandensis (strain ATCC 700388 / DSM 13276 / CCUG 48851 / CIP 106301 / E264)</name>
    <dbReference type="NCBI Taxonomy" id="271848"/>
    <lineage>
        <taxon>Bacteria</taxon>
        <taxon>Pseudomonadati</taxon>
        <taxon>Pseudomonadota</taxon>
        <taxon>Betaproteobacteria</taxon>
        <taxon>Burkholderiales</taxon>
        <taxon>Burkholderiaceae</taxon>
        <taxon>Burkholderia</taxon>
        <taxon>pseudomallei group</taxon>
    </lineage>
</organism>
<dbReference type="PANTHER" id="PTHR43639:SF1">
    <property type="entry name" value="SHORT-CHAIN DEHYDROGENASE_REDUCTASE FAMILY PROTEIN"/>
    <property type="match status" value="1"/>
</dbReference>
<dbReference type="CDD" id="cd05233">
    <property type="entry name" value="SDR_c"/>
    <property type="match status" value="1"/>
</dbReference>
<dbReference type="NCBIfam" id="NF005400">
    <property type="entry name" value="PRK06947.1"/>
    <property type="match status" value="1"/>
</dbReference>
<dbReference type="Proteomes" id="UP000001930">
    <property type="component" value="Chromosome I"/>
</dbReference>